<sequence>MENIINRNICRICFKEQDISFPLFVERSDCSWSPYDQLVDKTKLKIGIDDGGPTSICLQCLRDLETTVNFLEKCEKSNQILTSLYPSCVATTESKLDLKDVIDSSENYSEVVECKNADQSKSEVVSCELNKGISIEEEMENALRCPECGSGRRCRHWAPPSTHTCPQCHKVFTRKFNFKLHLKRHRGEREFPCARCGRRQLTRGQARRHCGPRARRACPRPGCRSTFTSAANLHTHLRAHDGERPFVCGECGKGFTSKNILNDHLRIHTGVKPYMCAECGAQFTTNKLAAHVRTHRVPRPPRAARAPAAAAGPAPHACRWCAARYRHTQSLNKHVRRHHQNLVESKASVENGQ</sequence>
<name>A0A6J1WI02_GALME</name>
<dbReference type="AlphaFoldDB" id="A0A6J1WI02"/>
<gene>
    <name evidence="10" type="primary">LOC113513786</name>
</gene>
<organism evidence="9 10">
    <name type="scientific">Galleria mellonella</name>
    <name type="common">Greater wax moth</name>
    <dbReference type="NCBI Taxonomy" id="7137"/>
    <lineage>
        <taxon>Eukaryota</taxon>
        <taxon>Metazoa</taxon>
        <taxon>Ecdysozoa</taxon>
        <taxon>Arthropoda</taxon>
        <taxon>Hexapoda</taxon>
        <taxon>Insecta</taxon>
        <taxon>Pterygota</taxon>
        <taxon>Neoptera</taxon>
        <taxon>Endopterygota</taxon>
        <taxon>Lepidoptera</taxon>
        <taxon>Glossata</taxon>
        <taxon>Ditrysia</taxon>
        <taxon>Pyraloidea</taxon>
        <taxon>Pyralidae</taxon>
        <taxon>Galleriinae</taxon>
        <taxon>Galleria</taxon>
    </lineage>
</organism>
<feature type="domain" description="ZAD" evidence="8">
    <location>
        <begin position="8"/>
        <end position="84"/>
    </location>
</feature>
<dbReference type="PROSITE" id="PS50157">
    <property type="entry name" value="ZINC_FINGER_C2H2_2"/>
    <property type="match status" value="4"/>
</dbReference>
<proteinExistence type="predicted"/>
<keyword evidence="3 5" id="KW-0863">Zinc-finger</keyword>
<dbReference type="SUPFAM" id="SSF57716">
    <property type="entry name" value="Glucocorticoid receptor-like (DNA-binding domain)"/>
    <property type="match status" value="1"/>
</dbReference>
<feature type="binding site" evidence="6">
    <location>
        <position position="13"/>
    </location>
    <ligand>
        <name>Zn(2+)</name>
        <dbReference type="ChEBI" id="CHEBI:29105"/>
    </ligand>
</feature>
<protein>
    <submittedName>
        <fullName evidence="10">Gastrula zinc finger protein XlCGF52.1-like</fullName>
    </submittedName>
</protein>
<reference evidence="10" key="1">
    <citation type="submission" date="2025-08" db="UniProtKB">
        <authorList>
            <consortium name="RefSeq"/>
        </authorList>
    </citation>
    <scope>IDENTIFICATION</scope>
    <source>
        <tissue evidence="10">Whole larvae</tissue>
    </source>
</reference>
<feature type="domain" description="C2H2-type" evidence="7">
    <location>
        <begin position="246"/>
        <end position="273"/>
    </location>
</feature>
<dbReference type="Pfam" id="PF00096">
    <property type="entry name" value="zf-C2H2"/>
    <property type="match status" value="2"/>
</dbReference>
<feature type="binding site" evidence="6">
    <location>
        <position position="60"/>
    </location>
    <ligand>
        <name>Zn(2+)</name>
        <dbReference type="ChEBI" id="CHEBI:29105"/>
    </ligand>
</feature>
<evidence type="ECO:0000256" key="4">
    <source>
        <dbReference type="ARBA" id="ARBA00022833"/>
    </source>
</evidence>
<evidence type="ECO:0000256" key="6">
    <source>
        <dbReference type="PROSITE-ProRule" id="PRU01263"/>
    </source>
</evidence>
<dbReference type="KEGG" id="gmw:113513786"/>
<evidence type="ECO:0000259" key="8">
    <source>
        <dbReference type="PROSITE" id="PS51915"/>
    </source>
</evidence>
<dbReference type="GO" id="GO:0000977">
    <property type="term" value="F:RNA polymerase II transcription regulatory region sequence-specific DNA binding"/>
    <property type="evidence" value="ECO:0007669"/>
    <property type="project" value="TreeGrafter"/>
</dbReference>
<dbReference type="Gene3D" id="3.30.160.60">
    <property type="entry name" value="Classic Zinc Finger"/>
    <property type="match status" value="4"/>
</dbReference>
<feature type="domain" description="C2H2-type" evidence="7">
    <location>
        <begin position="274"/>
        <end position="300"/>
    </location>
</feature>
<dbReference type="Pfam" id="PF07776">
    <property type="entry name" value="zf-AD"/>
    <property type="match status" value="1"/>
</dbReference>
<evidence type="ECO:0000313" key="10">
    <source>
        <dbReference type="RefSeq" id="XP_026753570.2"/>
    </source>
</evidence>
<dbReference type="Gene3D" id="3.40.1800.20">
    <property type="match status" value="1"/>
</dbReference>
<dbReference type="PROSITE" id="PS51915">
    <property type="entry name" value="ZAD"/>
    <property type="match status" value="1"/>
</dbReference>
<dbReference type="GeneID" id="113513786"/>
<feature type="binding site" evidence="6">
    <location>
        <position position="10"/>
    </location>
    <ligand>
        <name>Zn(2+)</name>
        <dbReference type="ChEBI" id="CHEBI:29105"/>
    </ligand>
</feature>
<dbReference type="PANTHER" id="PTHR16515:SF58">
    <property type="entry name" value="ZINC FINGER PROTEIN 22"/>
    <property type="match status" value="1"/>
</dbReference>
<feature type="binding site" evidence="6">
    <location>
        <position position="57"/>
    </location>
    <ligand>
        <name>Zn(2+)</name>
        <dbReference type="ChEBI" id="CHEBI:29105"/>
    </ligand>
</feature>
<keyword evidence="4 6" id="KW-0862">Zinc</keyword>
<keyword evidence="2" id="KW-0677">Repeat</keyword>
<keyword evidence="1 6" id="KW-0479">Metal-binding</keyword>
<dbReference type="InParanoid" id="A0A6J1WI02"/>
<dbReference type="InterPro" id="IPR013087">
    <property type="entry name" value="Znf_C2H2_type"/>
</dbReference>
<dbReference type="InterPro" id="IPR012934">
    <property type="entry name" value="Znf_AD"/>
</dbReference>
<dbReference type="RefSeq" id="XP_026753570.2">
    <property type="nucleotide sequence ID" value="XM_026897769.3"/>
</dbReference>
<dbReference type="Proteomes" id="UP001652740">
    <property type="component" value="Unplaced"/>
</dbReference>
<dbReference type="GO" id="GO:0000981">
    <property type="term" value="F:DNA-binding transcription factor activity, RNA polymerase II-specific"/>
    <property type="evidence" value="ECO:0007669"/>
    <property type="project" value="TreeGrafter"/>
</dbReference>
<accession>A0A6J1WI02</accession>
<evidence type="ECO:0000256" key="3">
    <source>
        <dbReference type="ARBA" id="ARBA00022771"/>
    </source>
</evidence>
<dbReference type="GO" id="GO:0005634">
    <property type="term" value="C:nucleus"/>
    <property type="evidence" value="ECO:0007669"/>
    <property type="project" value="UniProtKB-SubCell"/>
</dbReference>
<dbReference type="PROSITE" id="PS00028">
    <property type="entry name" value="ZINC_FINGER_C2H2_1"/>
    <property type="match status" value="3"/>
</dbReference>
<evidence type="ECO:0000313" key="9">
    <source>
        <dbReference type="Proteomes" id="UP001652740"/>
    </source>
</evidence>
<dbReference type="SMART" id="SM00868">
    <property type="entry name" value="zf-AD"/>
    <property type="match status" value="1"/>
</dbReference>
<keyword evidence="9" id="KW-1185">Reference proteome</keyword>
<evidence type="ECO:0000256" key="5">
    <source>
        <dbReference type="PROSITE-ProRule" id="PRU00042"/>
    </source>
</evidence>
<feature type="domain" description="C2H2-type" evidence="7">
    <location>
        <begin position="216"/>
        <end position="245"/>
    </location>
</feature>
<dbReference type="PANTHER" id="PTHR16515">
    <property type="entry name" value="PR DOMAIN ZINC FINGER PROTEIN"/>
    <property type="match status" value="1"/>
</dbReference>
<evidence type="ECO:0000256" key="2">
    <source>
        <dbReference type="ARBA" id="ARBA00022737"/>
    </source>
</evidence>
<dbReference type="SUPFAM" id="SSF57667">
    <property type="entry name" value="beta-beta-alpha zinc fingers"/>
    <property type="match status" value="4"/>
</dbReference>
<dbReference type="FunCoup" id="A0A6J1WI02">
    <property type="interactions" value="10"/>
</dbReference>
<evidence type="ECO:0000259" key="7">
    <source>
        <dbReference type="PROSITE" id="PS50157"/>
    </source>
</evidence>
<dbReference type="GO" id="GO:0008270">
    <property type="term" value="F:zinc ion binding"/>
    <property type="evidence" value="ECO:0007669"/>
    <property type="project" value="UniProtKB-UniRule"/>
</dbReference>
<feature type="domain" description="C2H2-type" evidence="7">
    <location>
        <begin position="163"/>
        <end position="190"/>
    </location>
</feature>
<evidence type="ECO:0000256" key="1">
    <source>
        <dbReference type="ARBA" id="ARBA00022723"/>
    </source>
</evidence>
<dbReference type="SMART" id="SM00355">
    <property type="entry name" value="ZnF_C2H2"/>
    <property type="match status" value="5"/>
</dbReference>
<dbReference type="InterPro" id="IPR050331">
    <property type="entry name" value="Zinc_finger"/>
</dbReference>
<dbReference type="InterPro" id="IPR036236">
    <property type="entry name" value="Znf_C2H2_sf"/>
</dbReference>